<dbReference type="PANTHER" id="PTHR33164:SF43">
    <property type="entry name" value="HTH-TYPE TRANSCRIPTIONAL REPRESSOR YETL"/>
    <property type="match status" value="1"/>
</dbReference>
<dbReference type="Proteomes" id="UP000582837">
    <property type="component" value="Unassembled WGS sequence"/>
</dbReference>
<proteinExistence type="predicted"/>
<dbReference type="PANTHER" id="PTHR33164">
    <property type="entry name" value="TRANSCRIPTIONAL REGULATOR, MARR FAMILY"/>
    <property type="match status" value="1"/>
</dbReference>
<dbReference type="PROSITE" id="PS50995">
    <property type="entry name" value="HTH_MARR_2"/>
    <property type="match status" value="1"/>
</dbReference>
<dbReference type="GO" id="GO:0003677">
    <property type="term" value="F:DNA binding"/>
    <property type="evidence" value="ECO:0007669"/>
    <property type="project" value="UniProtKB-KW"/>
</dbReference>
<accession>A0A841H760</accession>
<evidence type="ECO:0000313" key="3">
    <source>
        <dbReference type="Proteomes" id="UP000582837"/>
    </source>
</evidence>
<keyword evidence="3" id="KW-1185">Reference proteome</keyword>
<gene>
    <name evidence="2" type="ORF">HNQ61_005357</name>
</gene>
<dbReference type="Pfam" id="PF12802">
    <property type="entry name" value="MarR_2"/>
    <property type="match status" value="1"/>
</dbReference>
<dbReference type="EMBL" id="JACHIA010000027">
    <property type="protein sequence ID" value="MBB6073686.1"/>
    <property type="molecule type" value="Genomic_DNA"/>
</dbReference>
<evidence type="ECO:0000313" key="2">
    <source>
        <dbReference type="EMBL" id="MBB6073686.1"/>
    </source>
</evidence>
<dbReference type="PRINTS" id="PR00598">
    <property type="entry name" value="HTHMARR"/>
</dbReference>
<dbReference type="InterPro" id="IPR036388">
    <property type="entry name" value="WH-like_DNA-bd_sf"/>
</dbReference>
<dbReference type="SUPFAM" id="SSF46785">
    <property type="entry name" value="Winged helix' DNA-binding domain"/>
    <property type="match status" value="1"/>
</dbReference>
<evidence type="ECO:0000259" key="1">
    <source>
        <dbReference type="PROSITE" id="PS50995"/>
    </source>
</evidence>
<keyword evidence="2" id="KW-0238">DNA-binding</keyword>
<feature type="domain" description="HTH marR-type" evidence="1">
    <location>
        <begin position="9"/>
        <end position="143"/>
    </location>
</feature>
<dbReference type="SMART" id="SM00347">
    <property type="entry name" value="HTH_MARR"/>
    <property type="match status" value="1"/>
</dbReference>
<dbReference type="GO" id="GO:0003700">
    <property type="term" value="F:DNA-binding transcription factor activity"/>
    <property type="evidence" value="ECO:0007669"/>
    <property type="project" value="InterPro"/>
</dbReference>
<reference evidence="2 3" key="1">
    <citation type="submission" date="2020-08" db="EMBL/GenBank/DDBJ databases">
        <title>Genomic Encyclopedia of Type Strains, Phase IV (KMG-IV): sequencing the most valuable type-strain genomes for metagenomic binning, comparative biology and taxonomic classification.</title>
        <authorList>
            <person name="Goeker M."/>
        </authorList>
    </citation>
    <scope>NUCLEOTIDE SEQUENCE [LARGE SCALE GENOMIC DNA]</scope>
    <source>
        <strain evidence="2 3">DSM 29007</strain>
    </source>
</reference>
<protein>
    <submittedName>
        <fullName evidence="2">DNA-binding MarR family transcriptional regulator</fullName>
    </submittedName>
</protein>
<name>A0A841H760_9BACT</name>
<dbReference type="InterPro" id="IPR039422">
    <property type="entry name" value="MarR/SlyA-like"/>
</dbReference>
<dbReference type="RefSeq" id="WP_170035272.1">
    <property type="nucleotide sequence ID" value="NZ_JABDTL010000001.1"/>
</dbReference>
<dbReference type="GO" id="GO:0006950">
    <property type="term" value="P:response to stress"/>
    <property type="evidence" value="ECO:0007669"/>
    <property type="project" value="TreeGrafter"/>
</dbReference>
<sequence>MPDRPIPPATRLWVSLARTYRHVSRRQARALAEVGLSVPQFDVLATLVRSPECGPRMGELSDRLLVTEGNVTGLVSRLEDAGLARRGPDPADARAVRVQLTDEGRALALRAVPRVEAELDAVFEGVPEVEMRQLQRLMRRARRSEPR</sequence>
<comment type="caution">
    <text evidence="2">The sequence shown here is derived from an EMBL/GenBank/DDBJ whole genome shotgun (WGS) entry which is preliminary data.</text>
</comment>
<dbReference type="Gene3D" id="1.10.10.10">
    <property type="entry name" value="Winged helix-like DNA-binding domain superfamily/Winged helix DNA-binding domain"/>
    <property type="match status" value="1"/>
</dbReference>
<organism evidence="2 3">
    <name type="scientific">Longimicrobium terrae</name>
    <dbReference type="NCBI Taxonomy" id="1639882"/>
    <lineage>
        <taxon>Bacteria</taxon>
        <taxon>Pseudomonadati</taxon>
        <taxon>Gemmatimonadota</taxon>
        <taxon>Longimicrobiia</taxon>
        <taxon>Longimicrobiales</taxon>
        <taxon>Longimicrobiaceae</taxon>
        <taxon>Longimicrobium</taxon>
    </lineage>
</organism>
<dbReference type="InterPro" id="IPR000835">
    <property type="entry name" value="HTH_MarR-typ"/>
</dbReference>
<dbReference type="InterPro" id="IPR036390">
    <property type="entry name" value="WH_DNA-bd_sf"/>
</dbReference>
<dbReference type="AlphaFoldDB" id="A0A841H760"/>